<comment type="caution">
    <text evidence="1">The sequence shown here is derived from an EMBL/GenBank/DDBJ whole genome shotgun (WGS) entry which is preliminary data.</text>
</comment>
<dbReference type="AlphaFoldDB" id="A0A445L0M6"/>
<keyword evidence="2" id="KW-1185">Reference proteome</keyword>
<dbReference type="Proteomes" id="UP000289340">
    <property type="component" value="Chromosome 4"/>
</dbReference>
<sequence length="124" mass="14180">MSKRLQEDWARAVEEGPRVLMNLRISKLIWSTKFRALLSLSLHSSPSSSKLLSMASYGEREKVARRSVKQRKQQTSSFHHRALGFSISRMGNLVDQDQQWLLSCLSTTLDPNPEVRCFTEASLD</sequence>
<proteinExistence type="predicted"/>
<gene>
    <name evidence="1" type="ORF">D0Y65_009816</name>
</gene>
<dbReference type="EMBL" id="QZWG01000004">
    <property type="protein sequence ID" value="RZC16670.1"/>
    <property type="molecule type" value="Genomic_DNA"/>
</dbReference>
<accession>A0A445L0M6</accession>
<reference evidence="1 2" key="1">
    <citation type="submission" date="2018-09" db="EMBL/GenBank/DDBJ databases">
        <title>A high-quality reference genome of wild soybean provides a powerful tool to mine soybean genomes.</title>
        <authorList>
            <person name="Xie M."/>
            <person name="Chung C.Y.L."/>
            <person name="Li M.-W."/>
            <person name="Wong F.-L."/>
            <person name="Chan T.-F."/>
            <person name="Lam H.-M."/>
        </authorList>
    </citation>
    <scope>NUCLEOTIDE SEQUENCE [LARGE SCALE GENOMIC DNA]</scope>
    <source>
        <strain evidence="2">cv. W05</strain>
        <tissue evidence="1">Hypocotyl of etiolated seedlings</tissue>
    </source>
</reference>
<evidence type="ECO:0000313" key="1">
    <source>
        <dbReference type="EMBL" id="RZC16670.1"/>
    </source>
</evidence>
<evidence type="ECO:0000313" key="2">
    <source>
        <dbReference type="Proteomes" id="UP000289340"/>
    </source>
</evidence>
<name>A0A445L0M6_GLYSO</name>
<protein>
    <submittedName>
        <fullName evidence="1">Uncharacterized protein</fullName>
    </submittedName>
</protein>
<organism evidence="1 2">
    <name type="scientific">Glycine soja</name>
    <name type="common">Wild soybean</name>
    <dbReference type="NCBI Taxonomy" id="3848"/>
    <lineage>
        <taxon>Eukaryota</taxon>
        <taxon>Viridiplantae</taxon>
        <taxon>Streptophyta</taxon>
        <taxon>Embryophyta</taxon>
        <taxon>Tracheophyta</taxon>
        <taxon>Spermatophyta</taxon>
        <taxon>Magnoliopsida</taxon>
        <taxon>eudicotyledons</taxon>
        <taxon>Gunneridae</taxon>
        <taxon>Pentapetalae</taxon>
        <taxon>rosids</taxon>
        <taxon>fabids</taxon>
        <taxon>Fabales</taxon>
        <taxon>Fabaceae</taxon>
        <taxon>Papilionoideae</taxon>
        <taxon>50 kb inversion clade</taxon>
        <taxon>NPAAA clade</taxon>
        <taxon>indigoferoid/millettioid clade</taxon>
        <taxon>Phaseoleae</taxon>
        <taxon>Glycine</taxon>
        <taxon>Glycine subgen. Soja</taxon>
    </lineage>
</organism>